<organism evidence="2 3">
    <name type="scientific">Panthera leo persica papillomavirus 1</name>
    <dbReference type="NCBI Taxonomy" id="2772508"/>
    <lineage>
        <taxon>Viruses</taxon>
        <taxon>Monodnaviria</taxon>
        <taxon>Shotokuvirae</taxon>
        <taxon>Cossaviricota</taxon>
        <taxon>Papovaviricetes</taxon>
        <taxon>Zurhausenvirales</taxon>
        <taxon>Papillomaviridae</taxon>
        <taxon>Firstpapillomavirinae</taxon>
        <taxon>Lambdapapillomavirus</taxon>
        <taxon>Lambdapapillomavirus 1</taxon>
    </lineage>
</organism>
<accession>I6LEK0</accession>
<protein>
    <submittedName>
        <fullName evidence="2">E4 protein</fullName>
    </submittedName>
</protein>
<feature type="region of interest" description="Disordered" evidence="1">
    <location>
        <begin position="1"/>
        <end position="75"/>
    </location>
</feature>
<reference evidence="2 3" key="1">
    <citation type="journal article" date="2007" name="Genome Biol.">
        <title>Ancient papillomavirus-host co-speciation in Felidae.</title>
        <authorList>
            <person name="Rector A."/>
            <person name="Lemey P."/>
            <person name="Tachezy R."/>
            <person name="Mostmans S."/>
            <person name="Ghim S.J."/>
            <person name="Van Doorslaer K."/>
            <person name="Roelke M."/>
            <person name="Bush M."/>
            <person name="Montali R.J."/>
            <person name="Joslin J."/>
            <person name="Burk R.D."/>
            <person name="Jenson A.B."/>
            <person name="Sundberg J.P."/>
            <person name="Shapiro B."/>
            <person name="Van Ranst M."/>
        </authorList>
    </citation>
    <scope>NUCLEOTIDE SEQUENCE [LARGE SCALE GENOMIC DNA]</scope>
</reference>
<sequence length="109" mass="12523">QHLFSLVPPAPDLETPPRRGQPPPVAVPRSKRLPKPGSDLFVCPPRKHQDHDSDEEEEDKENWLPPPPRQGLPPRLQEKLEKLFQQFRDDLETDLGAFYSTLVIPQSLF</sequence>
<evidence type="ECO:0000313" key="3">
    <source>
        <dbReference type="Proteomes" id="UP000101403"/>
    </source>
</evidence>
<evidence type="ECO:0000313" key="2">
    <source>
        <dbReference type="EMBL" id="AAX86630.1"/>
    </source>
</evidence>
<gene>
    <name evidence="2" type="primary">E4</name>
</gene>
<dbReference type="EMBL" id="AY904724">
    <property type="protein sequence ID" value="AAX86630.1"/>
    <property type="molecule type" value="Genomic_DNA"/>
</dbReference>
<name>I6LEK0_9PAPI</name>
<feature type="non-terminal residue" evidence="2">
    <location>
        <position position="1"/>
    </location>
</feature>
<evidence type="ECO:0000256" key="1">
    <source>
        <dbReference type="SAM" id="MobiDB-lite"/>
    </source>
</evidence>
<dbReference type="Proteomes" id="UP000101403">
    <property type="component" value="Segment"/>
</dbReference>
<proteinExistence type="predicted"/>